<dbReference type="InterPro" id="IPR048256">
    <property type="entry name" value="Tektin-like"/>
</dbReference>
<gene>
    <name evidence="4" type="ORF">HDID_LOCUS7129</name>
</gene>
<sequence>MATINKSRFKTQINSWNLDNQIVKNIAKSARGDLQDSIYQNAIDANCNDLLTVYKNAKSTNDLKTRFNNVSDVLSTLHICEEQVDEAISELNEIKVTLESNIQKLQEYENFNVQCLVLEDRRRGIDYVEDKIDVELRKEKEILQKNINLMQSQVDKIFEKILRLKEVRQKLLKDIEDKQVAKDIDLRQYHLTPAESSLKPNPTETPHTIVSIKEWEQYSRQNIYLSNKENYEAAFIYNESNQLIAKIGIEAGEQCKAVNAALRERIHDVNQVINQLKWEKKQTEYNIEITIREIDRLEGLVADELPRRKIAETRLENRKTRPGMELCDDIPHRQLVNEVEFHKSSRKLLKYQMEFYRQALQRIEKDILLKTSTQELASKCLKMREEALPVMRWTKLEVVDPNGFSNIQQQNKQY</sequence>
<reference evidence="4 5" key="2">
    <citation type="submission" date="2018-11" db="EMBL/GenBank/DDBJ databases">
        <authorList>
            <consortium name="Pathogen Informatics"/>
        </authorList>
    </citation>
    <scope>NUCLEOTIDE SEQUENCE [LARGE SCALE GENOMIC DNA]</scope>
</reference>
<dbReference type="STRING" id="6216.A0A0R3SQ19"/>
<dbReference type="Pfam" id="PF03148">
    <property type="entry name" value="Tektin"/>
    <property type="match status" value="1"/>
</dbReference>
<keyword evidence="2" id="KW-0963">Cytoplasm</keyword>
<evidence type="ECO:0000313" key="6">
    <source>
        <dbReference type="WBParaSite" id="HDID_0000713101-mRNA-1"/>
    </source>
</evidence>
<dbReference type="WBParaSite" id="HDID_0000713101-mRNA-1">
    <property type="protein sequence ID" value="HDID_0000713101-mRNA-1"/>
    <property type="gene ID" value="HDID_0000713101"/>
</dbReference>
<organism evidence="6">
    <name type="scientific">Hymenolepis diminuta</name>
    <name type="common">Rat tapeworm</name>
    <dbReference type="NCBI Taxonomy" id="6216"/>
    <lineage>
        <taxon>Eukaryota</taxon>
        <taxon>Metazoa</taxon>
        <taxon>Spiralia</taxon>
        <taxon>Lophotrochozoa</taxon>
        <taxon>Platyhelminthes</taxon>
        <taxon>Cestoda</taxon>
        <taxon>Eucestoda</taxon>
        <taxon>Cyclophyllidea</taxon>
        <taxon>Hymenolepididae</taxon>
        <taxon>Hymenolepis</taxon>
    </lineage>
</organism>
<name>A0A0R3SQ19_HYMDI</name>
<dbReference type="GO" id="GO:0005930">
    <property type="term" value="C:axoneme"/>
    <property type="evidence" value="ECO:0007669"/>
    <property type="project" value="UniProtKB-SubCell"/>
</dbReference>
<comment type="subcellular location">
    <subcellularLocation>
        <location evidence="3">Cytoplasm</location>
        <location evidence="3">Cytoskeleton</location>
        <location evidence="3">Cilium axoneme</location>
    </subcellularLocation>
</comment>
<dbReference type="AlphaFoldDB" id="A0A0R3SQ19"/>
<reference evidence="6" key="1">
    <citation type="submission" date="2017-02" db="UniProtKB">
        <authorList>
            <consortium name="WormBaseParasite"/>
        </authorList>
    </citation>
    <scope>IDENTIFICATION</scope>
</reference>
<dbReference type="GO" id="GO:0060271">
    <property type="term" value="P:cilium assembly"/>
    <property type="evidence" value="ECO:0007669"/>
    <property type="project" value="UniProtKB-UniRule"/>
</dbReference>
<comment type="similarity">
    <text evidence="1 3">Belongs to the tektin family.</text>
</comment>
<dbReference type="PANTHER" id="PTHR19960">
    <property type="entry name" value="TEKTIN"/>
    <property type="match status" value="1"/>
</dbReference>
<dbReference type="Proteomes" id="UP000274504">
    <property type="component" value="Unassembled WGS sequence"/>
</dbReference>
<keyword evidence="3" id="KW-0282">Flagellum</keyword>
<evidence type="ECO:0000256" key="1">
    <source>
        <dbReference type="ARBA" id="ARBA00007209"/>
    </source>
</evidence>
<dbReference type="OrthoDB" id="440745at2759"/>
<dbReference type="GO" id="GO:0060294">
    <property type="term" value="P:cilium movement involved in cell motility"/>
    <property type="evidence" value="ECO:0007669"/>
    <property type="project" value="UniProtKB-UniRule"/>
</dbReference>
<dbReference type="InterPro" id="IPR000435">
    <property type="entry name" value="Tektins"/>
</dbReference>
<dbReference type="PANTHER" id="PTHR19960:SF7">
    <property type="entry name" value="TEKTIN"/>
    <property type="match status" value="1"/>
</dbReference>
<keyword evidence="3" id="KW-0966">Cell projection</keyword>
<evidence type="ECO:0000256" key="2">
    <source>
        <dbReference type="ARBA" id="ARBA00022490"/>
    </source>
</evidence>
<proteinExistence type="inferred from homology"/>
<protein>
    <recommendedName>
        <fullName evidence="3">Tektin</fullName>
    </recommendedName>
</protein>
<dbReference type="EMBL" id="UYSG01010907">
    <property type="protein sequence ID" value="VDL59447.1"/>
    <property type="molecule type" value="Genomic_DNA"/>
</dbReference>
<dbReference type="GO" id="GO:0005634">
    <property type="term" value="C:nucleus"/>
    <property type="evidence" value="ECO:0007669"/>
    <property type="project" value="TreeGrafter"/>
</dbReference>
<evidence type="ECO:0000313" key="5">
    <source>
        <dbReference type="Proteomes" id="UP000274504"/>
    </source>
</evidence>
<evidence type="ECO:0000256" key="3">
    <source>
        <dbReference type="RuleBase" id="RU367040"/>
    </source>
</evidence>
<evidence type="ECO:0000313" key="4">
    <source>
        <dbReference type="EMBL" id="VDL59447.1"/>
    </source>
</evidence>
<dbReference type="GO" id="GO:0015630">
    <property type="term" value="C:microtubule cytoskeleton"/>
    <property type="evidence" value="ECO:0007669"/>
    <property type="project" value="UniProtKB-UniRule"/>
</dbReference>
<keyword evidence="3" id="KW-0969">Cilium</keyword>
<accession>A0A0R3SQ19</accession>